<evidence type="ECO:0000259" key="1">
    <source>
        <dbReference type="Pfam" id="PF16473"/>
    </source>
</evidence>
<dbReference type="RefSeq" id="WP_163653182.1">
    <property type="nucleotide sequence ID" value="NZ_CP048806.1"/>
</dbReference>
<protein>
    <submittedName>
        <fullName evidence="2">3'-5' exoribonuclease</fullName>
    </submittedName>
</protein>
<sequence>MATLKYKNMMLDLETMGNKPDSAIVAIAAVPFDMVSGVTDDALFYEVVDLRSSAKHGGSIDADTVLWWLKQEGPARMEITDPEKQNGLSDTLYRLSKFSEKHCDKAVQVWGNGCNFDNVVLRYAYEQCGIQPFWKFWNDRDVRTIVELGHNAGIDPKKDFPFVGEAHNALDDALHQVNYVVAIHQHLFKNL</sequence>
<dbReference type="GO" id="GO:0003676">
    <property type="term" value="F:nucleic acid binding"/>
    <property type="evidence" value="ECO:0007669"/>
    <property type="project" value="InterPro"/>
</dbReference>
<dbReference type="AlphaFoldDB" id="A0AAI9HSY1"/>
<reference evidence="2" key="1">
    <citation type="submission" date="2024-02" db="EMBL/GenBank/DDBJ databases">
        <authorList>
            <consortium name="Clinical and Environmental Microbiology Branch: Whole genome sequencing antimicrobial resistance pathogens in the healthcare setting"/>
        </authorList>
    </citation>
    <scope>NUCLEOTIDE SEQUENCE</scope>
    <source>
        <strain evidence="2">2023KU-00017</strain>
    </source>
</reference>
<accession>A0AAI9HSY1</accession>
<evidence type="ECO:0000313" key="2">
    <source>
        <dbReference type="EMBL" id="EMO9457184.1"/>
    </source>
</evidence>
<dbReference type="InterPro" id="IPR033390">
    <property type="entry name" value="Rv2179c-like"/>
</dbReference>
<feature type="domain" description="3'-5' exoribonuclease Rv2179c-like" evidence="1">
    <location>
        <begin position="8"/>
        <end position="183"/>
    </location>
</feature>
<name>A0AAI9HSY1_MORMO</name>
<dbReference type="SUPFAM" id="SSF53098">
    <property type="entry name" value="Ribonuclease H-like"/>
    <property type="match status" value="1"/>
</dbReference>
<comment type="caution">
    <text evidence="2">The sequence shown here is derived from an EMBL/GenBank/DDBJ whole genome shotgun (WGS) entry which is preliminary data.</text>
</comment>
<gene>
    <name evidence="2" type="ORF">PN925_002567</name>
</gene>
<organism evidence="2">
    <name type="scientific">Morganella morganii</name>
    <name type="common">Proteus morganii</name>
    <dbReference type="NCBI Taxonomy" id="582"/>
    <lineage>
        <taxon>Bacteria</taxon>
        <taxon>Pseudomonadati</taxon>
        <taxon>Pseudomonadota</taxon>
        <taxon>Gammaproteobacteria</taxon>
        <taxon>Enterobacterales</taxon>
        <taxon>Morganellaceae</taxon>
        <taxon>Morganella</taxon>
    </lineage>
</organism>
<dbReference type="Gene3D" id="3.30.420.10">
    <property type="entry name" value="Ribonuclease H-like superfamily/Ribonuclease H"/>
    <property type="match status" value="1"/>
</dbReference>
<proteinExistence type="predicted"/>
<dbReference type="Pfam" id="PF16473">
    <property type="entry name" value="Rv2179c-like"/>
    <property type="match status" value="1"/>
</dbReference>
<dbReference type="EMBL" id="ABKJEP030000035">
    <property type="protein sequence ID" value="EMO9457184.1"/>
    <property type="molecule type" value="Genomic_DNA"/>
</dbReference>
<dbReference type="InterPro" id="IPR036397">
    <property type="entry name" value="RNaseH_sf"/>
</dbReference>
<dbReference type="InterPro" id="IPR012337">
    <property type="entry name" value="RNaseH-like_sf"/>
</dbReference>